<comment type="caution">
    <text evidence="5">The sequence shown here is derived from an EMBL/GenBank/DDBJ whole genome shotgun (WGS) entry which is preliminary data.</text>
</comment>
<evidence type="ECO:0000256" key="2">
    <source>
        <dbReference type="ARBA" id="ARBA00023157"/>
    </source>
</evidence>
<evidence type="ECO:0000259" key="4">
    <source>
        <dbReference type="PROSITE" id="PS50948"/>
    </source>
</evidence>
<organism evidence="5 6">
    <name type="scientific">Pythium insidiosum</name>
    <name type="common">Pythiosis disease agent</name>
    <dbReference type="NCBI Taxonomy" id="114742"/>
    <lineage>
        <taxon>Eukaryota</taxon>
        <taxon>Sar</taxon>
        <taxon>Stramenopiles</taxon>
        <taxon>Oomycota</taxon>
        <taxon>Peronosporomycetes</taxon>
        <taxon>Pythiales</taxon>
        <taxon>Pythiaceae</taxon>
        <taxon>Pythium</taxon>
    </lineage>
</organism>
<feature type="transmembrane region" description="Helical" evidence="3">
    <location>
        <begin position="64"/>
        <end position="86"/>
    </location>
</feature>
<feature type="domain" description="Apple" evidence="4">
    <location>
        <begin position="470"/>
        <end position="545"/>
    </location>
</feature>
<accession>A0AAD5M723</accession>
<keyword evidence="2" id="KW-1015">Disulfide bond</keyword>
<dbReference type="EMBL" id="JAKCXM010000049">
    <property type="protein sequence ID" value="KAJ0405160.1"/>
    <property type="molecule type" value="Genomic_DNA"/>
</dbReference>
<name>A0AAD5M723_PYTIN</name>
<keyword evidence="3" id="KW-0812">Transmembrane</keyword>
<dbReference type="Proteomes" id="UP001209570">
    <property type="component" value="Unassembled WGS sequence"/>
</dbReference>
<evidence type="ECO:0000313" key="5">
    <source>
        <dbReference type="EMBL" id="KAJ0405160.1"/>
    </source>
</evidence>
<dbReference type="GO" id="GO:0005576">
    <property type="term" value="C:extracellular region"/>
    <property type="evidence" value="ECO:0007669"/>
    <property type="project" value="InterPro"/>
</dbReference>
<dbReference type="GO" id="GO:0006508">
    <property type="term" value="P:proteolysis"/>
    <property type="evidence" value="ECO:0007669"/>
    <property type="project" value="InterPro"/>
</dbReference>
<feature type="transmembrane region" description="Helical" evidence="3">
    <location>
        <begin position="20"/>
        <end position="44"/>
    </location>
</feature>
<dbReference type="Pfam" id="PF14295">
    <property type="entry name" value="PAN_4"/>
    <property type="match status" value="4"/>
</dbReference>
<dbReference type="CDD" id="cd01100">
    <property type="entry name" value="APPLE_Factor_XI_like"/>
    <property type="match status" value="4"/>
</dbReference>
<dbReference type="SMART" id="SM00223">
    <property type="entry name" value="APPLE"/>
    <property type="match status" value="4"/>
</dbReference>
<evidence type="ECO:0000256" key="3">
    <source>
        <dbReference type="SAM" id="Phobius"/>
    </source>
</evidence>
<evidence type="ECO:0000313" key="6">
    <source>
        <dbReference type="Proteomes" id="UP001209570"/>
    </source>
</evidence>
<keyword evidence="1" id="KW-0677">Repeat</keyword>
<dbReference type="InterPro" id="IPR003609">
    <property type="entry name" value="Pan_app"/>
</dbReference>
<feature type="transmembrane region" description="Helical" evidence="3">
    <location>
        <begin position="136"/>
        <end position="155"/>
    </location>
</feature>
<gene>
    <name evidence="5" type="ORF">P43SY_001365</name>
</gene>
<dbReference type="PROSITE" id="PS50948">
    <property type="entry name" value="PAN"/>
    <property type="match status" value="1"/>
</dbReference>
<dbReference type="InterPro" id="IPR000177">
    <property type="entry name" value="Apple"/>
</dbReference>
<keyword evidence="3" id="KW-1133">Transmembrane helix</keyword>
<dbReference type="AlphaFoldDB" id="A0AAD5M723"/>
<dbReference type="Gene3D" id="3.50.4.10">
    <property type="entry name" value="Hepatocyte Growth Factor"/>
    <property type="match status" value="4"/>
</dbReference>
<keyword evidence="3" id="KW-0472">Membrane</keyword>
<dbReference type="PANTHER" id="PTHR33946">
    <property type="match status" value="1"/>
</dbReference>
<keyword evidence="6" id="KW-1185">Reference proteome</keyword>
<reference evidence="5" key="1">
    <citation type="submission" date="2021-12" db="EMBL/GenBank/DDBJ databases">
        <title>Prjna785345.</title>
        <authorList>
            <person name="Rujirawat T."/>
            <person name="Krajaejun T."/>
        </authorList>
    </citation>
    <scope>NUCLEOTIDE SEQUENCE</scope>
    <source>
        <strain evidence="5">Pi057C3</strain>
    </source>
</reference>
<protein>
    <recommendedName>
        <fullName evidence="4">Apple domain-containing protein</fullName>
    </recommendedName>
</protein>
<dbReference type="PANTHER" id="PTHR33946:SF4">
    <property type="entry name" value="COAGULATION FACTOR XI"/>
    <property type="match status" value="1"/>
</dbReference>
<evidence type="ECO:0000256" key="1">
    <source>
        <dbReference type="ARBA" id="ARBA00022737"/>
    </source>
</evidence>
<proteinExistence type="predicted"/>
<sequence>MQPNDDVVFAVHLHALPWTLLRVSVALLQLGCVAFFVFSAWLYLRLPTTVLALSIDLYDVSVPIEHFSVIAWTHLLIATAHVLLLLRPLLYFFGRRGVFGVASPHFDLLFVIRELVETALQSAQAANMARLLSRRWIHRFYVGMIVLNCWGTPLLRRVFRHDKPSQRLASLLGDIVLDFFSVVLVPVYLFQIYVQDYDPELSDFPSLLWYQDVWLVTFLHEIQLVVLSSWTDAASRLIFSLNLVANINAVCNLVKRSPSSRHQSLRAVHPVPANLAIDPKHGSNMSPTHSAMSGPPLALFAAPIDAAIEHPKCSVMERGFDYVGYDMGTAQSPDPEGCCRHCHFDKGCVAFTWTPFHDNGTCYLKRGRGRVVLNPNTVSSVLSWRWDPVCQLVDGVDYVGFELARVASNDAGKCCEICQNTAGCRVYSWSDFEGGTCFLKSDLGEVVPNPAVKSAAAYPRYAREPKPRACNLEAGVNIVGQDLASVQRSTPGQCCDVCVKTRNCLAYTWTPFNDGTCWLKSGSDNVVQQEGAVSSVVSTAKDYQCRVVKGTDYKGNDIANFQRADAAECCALCQSVDGCKAYTWTPFNGGTCWLKSATKYFADPDSAAVSGEVVLG</sequence>
<feature type="transmembrane region" description="Helical" evidence="3">
    <location>
        <begin position="175"/>
        <end position="193"/>
    </location>
</feature>